<evidence type="ECO:0000256" key="2">
    <source>
        <dbReference type="ARBA" id="ARBA00013275"/>
    </source>
</evidence>
<comment type="similarity">
    <text evidence="1">Belongs to the ATP-dependent AMP-binding enzyme family.</text>
</comment>
<dbReference type="PROSITE" id="PS00455">
    <property type="entry name" value="AMP_BINDING"/>
    <property type="match status" value="1"/>
</dbReference>
<dbReference type="InterPro" id="IPR025110">
    <property type="entry name" value="AMP-bd_C"/>
</dbReference>
<protein>
    <recommendedName>
        <fullName evidence="2">acetate--CoA ligase</fullName>
        <ecNumber evidence="2">6.2.1.1</ecNumber>
    </recommendedName>
</protein>
<evidence type="ECO:0000256" key="4">
    <source>
        <dbReference type="ARBA" id="ARBA00022741"/>
    </source>
</evidence>
<evidence type="ECO:0000313" key="10">
    <source>
        <dbReference type="EMBL" id="QSE91876.1"/>
    </source>
</evidence>
<dbReference type="Gene3D" id="3.30.300.30">
    <property type="match status" value="1"/>
</dbReference>
<dbReference type="PANTHER" id="PTHR24095:SF14">
    <property type="entry name" value="ACETYL-COENZYME A SYNTHETASE 1"/>
    <property type="match status" value="1"/>
</dbReference>
<reference evidence="10 11" key="2">
    <citation type="journal article" date="2022" name="Arch. Microbiol.">
        <title>Rhodococcus pseudokoreensis sp. nov. isolated from the rhizosphere of young M26 apple rootstocks.</title>
        <authorList>
            <person name="Kampfer P."/>
            <person name="Glaeser S.P."/>
            <person name="Blom J."/>
            <person name="Wolf J."/>
            <person name="Benning S."/>
            <person name="Schloter M."/>
            <person name="Neumann-Schaal M."/>
        </authorList>
    </citation>
    <scope>NUCLEOTIDE SEQUENCE [LARGE SCALE GENOMIC DNA]</scope>
    <source>
        <strain evidence="10 11">R79</strain>
    </source>
</reference>
<dbReference type="PANTHER" id="PTHR24095">
    <property type="entry name" value="ACETYL-COENZYME A SYNTHETASE"/>
    <property type="match status" value="1"/>
</dbReference>
<accession>A0A974W6D0</accession>
<dbReference type="InterPro" id="IPR032387">
    <property type="entry name" value="ACAS_N"/>
</dbReference>
<dbReference type="InterPro" id="IPR045851">
    <property type="entry name" value="AMP-bd_C_sf"/>
</dbReference>
<proteinExistence type="inferred from homology"/>
<feature type="domain" description="AMP-dependent synthetase/ligase" evidence="7">
    <location>
        <begin position="101"/>
        <end position="476"/>
    </location>
</feature>
<gene>
    <name evidence="10" type="ORF">JWS13_26180</name>
</gene>
<feature type="domain" description="Acetyl-coenzyme A synthetase N-terminal" evidence="9">
    <location>
        <begin position="40"/>
        <end position="96"/>
    </location>
</feature>
<dbReference type="InterPro" id="IPR042099">
    <property type="entry name" value="ANL_N_sf"/>
</dbReference>
<dbReference type="Pfam" id="PF13193">
    <property type="entry name" value="AMP-binding_C"/>
    <property type="match status" value="1"/>
</dbReference>
<keyword evidence="11" id="KW-1185">Reference proteome</keyword>
<dbReference type="Gene3D" id="3.40.50.12780">
    <property type="entry name" value="N-terminal domain of ligase-like"/>
    <property type="match status" value="1"/>
</dbReference>
<evidence type="ECO:0000259" key="7">
    <source>
        <dbReference type="Pfam" id="PF00501"/>
    </source>
</evidence>
<evidence type="ECO:0000259" key="9">
    <source>
        <dbReference type="Pfam" id="PF16177"/>
    </source>
</evidence>
<dbReference type="SUPFAM" id="SSF56801">
    <property type="entry name" value="Acetyl-CoA synthetase-like"/>
    <property type="match status" value="1"/>
</dbReference>
<dbReference type="RefSeq" id="WP_206008257.1">
    <property type="nucleotide sequence ID" value="NZ_CP070619.1"/>
</dbReference>
<dbReference type="Proteomes" id="UP000662986">
    <property type="component" value="Chromosome"/>
</dbReference>
<feature type="domain" description="AMP-binding enzyme C-terminal" evidence="8">
    <location>
        <begin position="540"/>
        <end position="613"/>
    </location>
</feature>
<sequence>MKGQCVFGTSSSPAWMPTEEIISRNRLLAAMKRWGYESVEELHTASIDDPEWFWRAVIDDLGIEFGRPFTAVLDDSAGKPLPKWFVGGGINLAHLCSHRHAAGDLADRDAIVYEADNGTRRALTFAELDREVRRFAANLRDLGVGKGDRIVLFTPVATETAVAFLAAAMIGAVVVPAFSGYGAEAVASRIRSSEAVVLVTADATTRRGKRVPLKETADEALAETTSIRKVIVVRNLGDGAPMTAGRDLYWDELPADPAPTPTVDTDPNDPVVIAYTSGTTGAPKGIVHSHGGLAAKCGVDAAYGFDVHRGDVVAWIADIGWMLYGVLLIGVLQHGATLVLTEGVPTYPSRDRLWEIVERNGVTLQGIAPTAARAIMAATQNEEIGQDLSTLVSFASTGEAWDEPTWRWLFDHVGKGTRPVINYSGGTEVPGGIIVCYPFLAADAASFNGPMLGMDAAVLDAAGAPVFDEIGELAVMNTWPGMTHSFWRDTDRYLKTYWDTWPDVWVHGDLASVSPSGSWKIHGRSDDTMKVSGRRIGPAELEAALLKDPRIVEVAVIGVPDEHRGQKVVAFVVVRDAGTDEDDLVATAVHNVGRSFAPDVHLVSALPKTKNGKIMRRVIRAQHLGEPTGDLAALDSVDSLAAIPSLQN</sequence>
<dbReference type="EMBL" id="CP070619">
    <property type="protein sequence ID" value="QSE91876.1"/>
    <property type="molecule type" value="Genomic_DNA"/>
</dbReference>
<keyword evidence="3" id="KW-0436">Ligase</keyword>
<dbReference type="InterPro" id="IPR020845">
    <property type="entry name" value="AMP-binding_CS"/>
</dbReference>
<dbReference type="Pfam" id="PF00501">
    <property type="entry name" value="AMP-binding"/>
    <property type="match status" value="1"/>
</dbReference>
<dbReference type="EC" id="6.2.1.1" evidence="2"/>
<evidence type="ECO:0000313" key="11">
    <source>
        <dbReference type="Proteomes" id="UP000662986"/>
    </source>
</evidence>
<keyword evidence="4" id="KW-0547">Nucleotide-binding</keyword>
<organism evidence="10 11">
    <name type="scientific">Rhodococcus pseudokoreensis</name>
    <dbReference type="NCBI Taxonomy" id="2811421"/>
    <lineage>
        <taxon>Bacteria</taxon>
        <taxon>Bacillati</taxon>
        <taxon>Actinomycetota</taxon>
        <taxon>Actinomycetes</taxon>
        <taxon>Mycobacteriales</taxon>
        <taxon>Nocardiaceae</taxon>
        <taxon>Rhodococcus</taxon>
    </lineage>
</organism>
<keyword evidence="6" id="KW-0007">Acetylation</keyword>
<evidence type="ECO:0000256" key="6">
    <source>
        <dbReference type="ARBA" id="ARBA00022990"/>
    </source>
</evidence>
<keyword evidence="5" id="KW-0067">ATP-binding</keyword>
<evidence type="ECO:0000259" key="8">
    <source>
        <dbReference type="Pfam" id="PF13193"/>
    </source>
</evidence>
<dbReference type="Pfam" id="PF16177">
    <property type="entry name" value="ACAS_N"/>
    <property type="match status" value="1"/>
</dbReference>
<dbReference type="InterPro" id="IPR000873">
    <property type="entry name" value="AMP-dep_synth/lig_dom"/>
</dbReference>
<evidence type="ECO:0000256" key="3">
    <source>
        <dbReference type="ARBA" id="ARBA00022598"/>
    </source>
</evidence>
<evidence type="ECO:0000256" key="5">
    <source>
        <dbReference type="ARBA" id="ARBA00022840"/>
    </source>
</evidence>
<name>A0A974W6D0_9NOCA</name>
<evidence type="ECO:0000256" key="1">
    <source>
        <dbReference type="ARBA" id="ARBA00006432"/>
    </source>
</evidence>
<reference evidence="10 11" key="1">
    <citation type="journal article" date="2021" name="Microbiol. Resour. Announc.">
        <title>Complete Genome Sequences of Two Rhodococcus sp. Strains with Large and Linear Chromosomes, Isolated from Apple Rhizosphere.</title>
        <authorList>
            <person name="Benning S."/>
            <person name="Brugnone N."/>
            <person name="Siani R."/>
            <person name="Kublik S."/>
            <person name="Schloter M."/>
            <person name="Rad V."/>
        </authorList>
    </citation>
    <scope>NUCLEOTIDE SEQUENCE [LARGE SCALE GENOMIC DNA]</scope>
    <source>
        <strain evidence="10 11">R79</strain>
    </source>
</reference>